<dbReference type="Gene3D" id="4.10.280.10">
    <property type="entry name" value="Helix-loop-helix DNA-binding domain"/>
    <property type="match status" value="1"/>
</dbReference>
<proteinExistence type="predicted"/>
<dbReference type="InterPro" id="IPR037208">
    <property type="entry name" value="Spo0E-like_sf"/>
</dbReference>
<name>A0ABT9TW62_PAEHA</name>
<reference evidence="1 2" key="1">
    <citation type="submission" date="2023-07" db="EMBL/GenBank/DDBJ databases">
        <title>Sorghum-associated microbial communities from plants grown in Nebraska, USA.</title>
        <authorList>
            <person name="Schachtman D."/>
        </authorList>
    </citation>
    <scope>NUCLEOTIDE SEQUENCE [LARGE SCALE GENOMIC DNA]</scope>
    <source>
        <strain evidence="1 2">CC482</strain>
    </source>
</reference>
<sequence>MDMNRQLLLQMEQLRGKMVETALLRQSFLHREVITLSQRLDEIIVRLQKEQAALSKAN</sequence>
<dbReference type="Pfam" id="PF09388">
    <property type="entry name" value="SpoOE-like"/>
    <property type="match status" value="1"/>
</dbReference>
<dbReference type="Proteomes" id="UP001229346">
    <property type="component" value="Unassembled WGS sequence"/>
</dbReference>
<organism evidence="1 2">
    <name type="scientific">Paenibacillus harenae</name>
    <dbReference type="NCBI Taxonomy" id="306543"/>
    <lineage>
        <taxon>Bacteria</taxon>
        <taxon>Bacillati</taxon>
        <taxon>Bacillota</taxon>
        <taxon>Bacilli</taxon>
        <taxon>Bacillales</taxon>
        <taxon>Paenibacillaceae</taxon>
        <taxon>Paenibacillus</taxon>
    </lineage>
</organism>
<dbReference type="RefSeq" id="WP_307467251.1">
    <property type="nucleotide sequence ID" value="NZ_JAUSST010000001.1"/>
</dbReference>
<dbReference type="InterPro" id="IPR036638">
    <property type="entry name" value="HLH_DNA-bd_sf"/>
</dbReference>
<evidence type="ECO:0000313" key="2">
    <source>
        <dbReference type="Proteomes" id="UP001229346"/>
    </source>
</evidence>
<comment type="caution">
    <text evidence="1">The sequence shown here is derived from an EMBL/GenBank/DDBJ whole genome shotgun (WGS) entry which is preliminary data.</text>
</comment>
<gene>
    <name evidence="1" type="ORF">J2T15_001035</name>
</gene>
<dbReference type="EMBL" id="JAUSSU010000002">
    <property type="protein sequence ID" value="MDQ0111602.1"/>
    <property type="molecule type" value="Genomic_DNA"/>
</dbReference>
<evidence type="ECO:0000313" key="1">
    <source>
        <dbReference type="EMBL" id="MDQ0111602.1"/>
    </source>
</evidence>
<accession>A0ABT9TW62</accession>
<dbReference type="InterPro" id="IPR018540">
    <property type="entry name" value="Spo0E-like"/>
</dbReference>
<evidence type="ECO:0008006" key="3">
    <source>
        <dbReference type="Google" id="ProtNLM"/>
    </source>
</evidence>
<dbReference type="SUPFAM" id="SSF140500">
    <property type="entry name" value="BAS1536-like"/>
    <property type="match status" value="1"/>
</dbReference>
<keyword evidence="2" id="KW-1185">Reference proteome</keyword>
<protein>
    <recommendedName>
        <fullName evidence="3">Aspartyl-phosphate phosphatase Spo0E family protein</fullName>
    </recommendedName>
</protein>